<keyword evidence="2" id="KW-1185">Reference proteome</keyword>
<dbReference type="AlphaFoldDB" id="A0A834I9R3"/>
<sequence>MGSGRTVKDLWGRLYPRLIEVLAVAHESENHITLLGNSGQRCGRNVISSVADGLPADERSSSVEVMVSECHQCYW</sequence>
<evidence type="ECO:0000313" key="2">
    <source>
        <dbReference type="Proteomes" id="UP000625711"/>
    </source>
</evidence>
<dbReference type="Proteomes" id="UP000625711">
    <property type="component" value="Unassembled WGS sequence"/>
</dbReference>
<reference evidence="1" key="1">
    <citation type="submission" date="2020-08" db="EMBL/GenBank/DDBJ databases">
        <title>Genome sequencing and assembly of the red palm weevil Rhynchophorus ferrugineus.</title>
        <authorList>
            <person name="Dias G.B."/>
            <person name="Bergman C.M."/>
            <person name="Manee M."/>
        </authorList>
    </citation>
    <scope>NUCLEOTIDE SEQUENCE</scope>
    <source>
        <strain evidence="1">AA-2017</strain>
        <tissue evidence="1">Whole larva</tissue>
    </source>
</reference>
<dbReference type="EMBL" id="JAACXV010003871">
    <property type="protein sequence ID" value="KAF7277157.1"/>
    <property type="molecule type" value="Genomic_DNA"/>
</dbReference>
<name>A0A834I9R3_RHYFE</name>
<evidence type="ECO:0000313" key="1">
    <source>
        <dbReference type="EMBL" id="KAF7277157.1"/>
    </source>
</evidence>
<comment type="caution">
    <text evidence="1">The sequence shown here is derived from an EMBL/GenBank/DDBJ whole genome shotgun (WGS) entry which is preliminary data.</text>
</comment>
<accession>A0A834I9R3</accession>
<protein>
    <submittedName>
        <fullName evidence="1">Uncharacterized protein</fullName>
    </submittedName>
</protein>
<organism evidence="1 2">
    <name type="scientific">Rhynchophorus ferrugineus</name>
    <name type="common">Red palm weevil</name>
    <name type="synonym">Curculio ferrugineus</name>
    <dbReference type="NCBI Taxonomy" id="354439"/>
    <lineage>
        <taxon>Eukaryota</taxon>
        <taxon>Metazoa</taxon>
        <taxon>Ecdysozoa</taxon>
        <taxon>Arthropoda</taxon>
        <taxon>Hexapoda</taxon>
        <taxon>Insecta</taxon>
        <taxon>Pterygota</taxon>
        <taxon>Neoptera</taxon>
        <taxon>Endopterygota</taxon>
        <taxon>Coleoptera</taxon>
        <taxon>Polyphaga</taxon>
        <taxon>Cucujiformia</taxon>
        <taxon>Curculionidae</taxon>
        <taxon>Dryophthorinae</taxon>
        <taxon>Rhynchophorus</taxon>
    </lineage>
</organism>
<gene>
    <name evidence="1" type="ORF">GWI33_009391</name>
</gene>
<proteinExistence type="predicted"/>